<feature type="region of interest" description="Disordered" evidence="2">
    <location>
        <begin position="209"/>
        <end position="261"/>
    </location>
</feature>
<dbReference type="Proteomes" id="UP000025227">
    <property type="component" value="Unplaced"/>
</dbReference>
<dbReference type="GO" id="GO:0008270">
    <property type="term" value="F:zinc ion binding"/>
    <property type="evidence" value="ECO:0007669"/>
    <property type="project" value="UniProtKB-KW"/>
</dbReference>
<dbReference type="WBParaSite" id="HCON_00177770-00001">
    <property type="protein sequence ID" value="HCON_00177770-00001"/>
    <property type="gene ID" value="HCON_00177770"/>
</dbReference>
<dbReference type="OrthoDB" id="5906003at2759"/>
<evidence type="ECO:0000256" key="2">
    <source>
        <dbReference type="SAM" id="MobiDB-lite"/>
    </source>
</evidence>
<dbReference type="AlphaFoldDB" id="A0A7I4Z282"/>
<keyword evidence="4" id="KW-1185">Reference proteome</keyword>
<keyword evidence="1" id="KW-0863">Zinc-finger</keyword>
<dbReference type="GO" id="GO:0005737">
    <property type="term" value="C:cytoplasm"/>
    <property type="evidence" value="ECO:0007669"/>
    <property type="project" value="UniProtKB-ARBA"/>
</dbReference>
<dbReference type="InterPro" id="IPR001878">
    <property type="entry name" value="Znf_CCHC"/>
</dbReference>
<feature type="compositionally biased region" description="Polar residues" evidence="2">
    <location>
        <begin position="217"/>
        <end position="234"/>
    </location>
</feature>
<name>A0A7I4Z282_HAECO</name>
<feature type="compositionally biased region" description="Basic and acidic residues" evidence="2">
    <location>
        <begin position="251"/>
        <end position="261"/>
    </location>
</feature>
<feature type="region of interest" description="Disordered" evidence="2">
    <location>
        <begin position="158"/>
        <end position="179"/>
    </location>
</feature>
<dbReference type="InterPro" id="IPR036875">
    <property type="entry name" value="Znf_CCHC_sf"/>
</dbReference>
<dbReference type="SUPFAM" id="SSF57756">
    <property type="entry name" value="Retrovirus zinc finger-like domains"/>
    <property type="match status" value="1"/>
</dbReference>
<organism evidence="4 5">
    <name type="scientific">Haemonchus contortus</name>
    <name type="common">Barber pole worm</name>
    <dbReference type="NCBI Taxonomy" id="6289"/>
    <lineage>
        <taxon>Eukaryota</taxon>
        <taxon>Metazoa</taxon>
        <taxon>Ecdysozoa</taxon>
        <taxon>Nematoda</taxon>
        <taxon>Chromadorea</taxon>
        <taxon>Rhabditida</taxon>
        <taxon>Rhabditina</taxon>
        <taxon>Rhabditomorpha</taxon>
        <taxon>Strongyloidea</taxon>
        <taxon>Trichostrongylidae</taxon>
        <taxon>Haemonchus</taxon>
    </lineage>
</organism>
<feature type="region of interest" description="Disordered" evidence="2">
    <location>
        <begin position="1"/>
        <end position="22"/>
    </location>
</feature>
<feature type="compositionally biased region" description="Basic and acidic residues" evidence="2">
    <location>
        <begin position="168"/>
        <end position="179"/>
    </location>
</feature>
<sequence length="261" mass="29917">MAENEIDKKIEQMLPFENGDDDQVTNLQSQVATLMEQIQKLLQQAGQREQPPEVDNTSTSTSFRKAMNQERDRAPFAELTPFNLAEAERNASEKELSMIRAGELITQLTEWKEYVELFNTLEQSKQEEAYEKLKNLAQSIERSQQVAKAVQFSLRASQENNLSSRQSGNRDHIPPDNYKNEHQLHTVACSFCKKQGHFKRDCWKNRGARNKECPALPSSTPSNSAPFDRQSSSRNQKEQGPKVQTFTTTLDKWEFGRSKST</sequence>
<evidence type="ECO:0000313" key="4">
    <source>
        <dbReference type="Proteomes" id="UP000025227"/>
    </source>
</evidence>
<proteinExistence type="predicted"/>
<feature type="compositionally biased region" description="Basic and acidic residues" evidence="2">
    <location>
        <begin position="1"/>
        <end position="11"/>
    </location>
</feature>
<keyword evidence="1" id="KW-0479">Metal-binding</keyword>
<reference evidence="5" key="1">
    <citation type="submission" date="2020-12" db="UniProtKB">
        <authorList>
            <consortium name="WormBaseParasite"/>
        </authorList>
    </citation>
    <scope>IDENTIFICATION</scope>
    <source>
        <strain evidence="5">MHco3</strain>
    </source>
</reference>
<evidence type="ECO:0000256" key="1">
    <source>
        <dbReference type="PROSITE-ProRule" id="PRU00047"/>
    </source>
</evidence>
<feature type="domain" description="CCHC-type" evidence="3">
    <location>
        <begin position="189"/>
        <end position="202"/>
    </location>
</feature>
<evidence type="ECO:0000259" key="3">
    <source>
        <dbReference type="PROSITE" id="PS50158"/>
    </source>
</evidence>
<evidence type="ECO:0000313" key="5">
    <source>
        <dbReference type="WBParaSite" id="HCON_00177770-00001"/>
    </source>
</evidence>
<dbReference type="GO" id="GO:0003676">
    <property type="term" value="F:nucleic acid binding"/>
    <property type="evidence" value="ECO:0007669"/>
    <property type="project" value="InterPro"/>
</dbReference>
<protein>
    <submittedName>
        <fullName evidence="5">CCHC-type domain-containing protein</fullName>
    </submittedName>
</protein>
<keyword evidence="1" id="KW-0862">Zinc</keyword>
<dbReference type="GO" id="GO:0019899">
    <property type="term" value="F:enzyme binding"/>
    <property type="evidence" value="ECO:0007669"/>
    <property type="project" value="UniProtKB-ARBA"/>
</dbReference>
<feature type="compositionally biased region" description="Polar residues" evidence="2">
    <location>
        <begin position="158"/>
        <end position="167"/>
    </location>
</feature>
<dbReference type="PROSITE" id="PS50158">
    <property type="entry name" value="ZF_CCHC"/>
    <property type="match status" value="1"/>
</dbReference>
<accession>A0A7I4Z282</accession>